<accession>A0A915KYS9</accession>
<keyword evidence="1" id="KW-0863">Zinc-finger</keyword>
<dbReference type="PANTHER" id="PTHR47222:SF5">
    <property type="entry name" value="LOW QUALITY PROTEIN: ZINC FINGER PROTEIN 532-LIKE"/>
    <property type="match status" value="1"/>
</dbReference>
<evidence type="ECO:0000313" key="3">
    <source>
        <dbReference type="Proteomes" id="UP000887565"/>
    </source>
</evidence>
<dbReference type="SMART" id="SM00355">
    <property type="entry name" value="ZnF_C2H2"/>
    <property type="match status" value="4"/>
</dbReference>
<dbReference type="WBParaSite" id="nRc.2.0.1.t42652-RA">
    <property type="protein sequence ID" value="nRc.2.0.1.t42652-RA"/>
    <property type="gene ID" value="nRc.2.0.1.g42652"/>
</dbReference>
<dbReference type="InterPro" id="IPR045914">
    <property type="entry name" value="Zn532-like"/>
</dbReference>
<keyword evidence="3" id="KW-1185">Reference proteome</keyword>
<evidence type="ECO:0000256" key="1">
    <source>
        <dbReference type="PROSITE-ProRule" id="PRU00042"/>
    </source>
</evidence>
<dbReference type="PANTHER" id="PTHR47222">
    <property type="entry name" value="ZINC FINGER PROTEIN 532-RELATED"/>
    <property type="match status" value="1"/>
</dbReference>
<keyword evidence="1" id="KW-0862">Zinc</keyword>
<evidence type="ECO:0000313" key="4">
    <source>
        <dbReference type="WBParaSite" id="nRc.2.0.1.t42652-RA"/>
    </source>
</evidence>
<organism evidence="3 4">
    <name type="scientific">Romanomermis culicivorax</name>
    <name type="common">Nematode worm</name>
    <dbReference type="NCBI Taxonomy" id="13658"/>
    <lineage>
        <taxon>Eukaryota</taxon>
        <taxon>Metazoa</taxon>
        <taxon>Ecdysozoa</taxon>
        <taxon>Nematoda</taxon>
        <taxon>Enoplea</taxon>
        <taxon>Dorylaimia</taxon>
        <taxon>Mermithida</taxon>
        <taxon>Mermithoidea</taxon>
        <taxon>Mermithidae</taxon>
        <taxon>Romanomermis</taxon>
    </lineage>
</organism>
<keyword evidence="1" id="KW-0479">Metal-binding</keyword>
<feature type="domain" description="C2H2-type" evidence="2">
    <location>
        <begin position="313"/>
        <end position="341"/>
    </location>
</feature>
<evidence type="ECO:0000259" key="2">
    <source>
        <dbReference type="PROSITE" id="PS50157"/>
    </source>
</evidence>
<reference evidence="4" key="1">
    <citation type="submission" date="2022-11" db="UniProtKB">
        <authorList>
            <consortium name="WormBaseParasite"/>
        </authorList>
    </citation>
    <scope>IDENTIFICATION</scope>
</reference>
<dbReference type="AlphaFoldDB" id="A0A915KYS9"/>
<proteinExistence type="predicted"/>
<dbReference type="PROSITE" id="PS00028">
    <property type="entry name" value="ZINC_FINGER_C2H2_1"/>
    <property type="match status" value="1"/>
</dbReference>
<sequence length="380" mass="43852">MPIAQRVVNNPLIYADASARQNSMSYFQNRPLVRPMNGNVSVPIFTNGVQMPSTFGSTNVHQHYLPMMPQNSQRGTSIRQYDPLSMTATNGMIVPCQSIPFTQTVNAQLGHHSNNISEICNKAKISAADKHKQYLIEALSFRDYIPFKPEPIAEWTENFVIPQNNYPCKDCGDIYNTETCLQFHRQRRSMYITVRCILCRSDLTFYNKCTYHAHVNYHKENVGKMGRQNIDEASIFAEISVKSIDWSEVKLWFEDTAFKRLSDPESFLKYEIDLAEKTATQKLQCSECLTFFENHDALKLHITHYEPQQRKQFICPACQAVYFSRCGFTAHQRYAHSVVSPENGVRTSVDLPERVVNRMASHRRIPFLYLKKQQKINILG</sequence>
<name>A0A915KYS9_ROMCU</name>
<dbReference type="Gene3D" id="3.30.160.60">
    <property type="entry name" value="Classic Zinc Finger"/>
    <property type="match status" value="1"/>
</dbReference>
<dbReference type="Proteomes" id="UP000887565">
    <property type="component" value="Unplaced"/>
</dbReference>
<protein>
    <submittedName>
        <fullName evidence="4">C2H2-type domain-containing protein</fullName>
    </submittedName>
</protein>
<dbReference type="GO" id="GO:0008270">
    <property type="term" value="F:zinc ion binding"/>
    <property type="evidence" value="ECO:0007669"/>
    <property type="project" value="UniProtKB-KW"/>
</dbReference>
<dbReference type="InterPro" id="IPR013087">
    <property type="entry name" value="Znf_C2H2_type"/>
</dbReference>
<dbReference type="InterPro" id="IPR057356">
    <property type="entry name" value="Znf-C2H2_ZNF592"/>
</dbReference>
<dbReference type="PROSITE" id="PS50157">
    <property type="entry name" value="ZINC_FINGER_C2H2_2"/>
    <property type="match status" value="1"/>
</dbReference>
<dbReference type="Pfam" id="PF25412">
    <property type="entry name" value="zf-C2H2_ZNF592"/>
    <property type="match status" value="1"/>
</dbReference>